<dbReference type="Gene3D" id="3.10.20.90">
    <property type="entry name" value="Phosphatidylinositol 3-kinase Catalytic Subunit, Chain A, domain 1"/>
    <property type="match status" value="1"/>
</dbReference>
<dbReference type="AlphaFoldDB" id="G4TPI3"/>
<feature type="domain" description="Ubiquitin-like" evidence="2">
    <location>
        <begin position="34"/>
        <end position="109"/>
    </location>
</feature>
<dbReference type="InterPro" id="IPR029071">
    <property type="entry name" value="Ubiquitin-like_domsf"/>
</dbReference>
<feature type="region of interest" description="Disordered" evidence="1">
    <location>
        <begin position="1"/>
        <end position="38"/>
    </location>
</feature>
<dbReference type="STRING" id="1109443.G4TPI3"/>
<dbReference type="FunCoup" id="G4TPI3">
    <property type="interactions" value="726"/>
</dbReference>
<evidence type="ECO:0000259" key="2">
    <source>
        <dbReference type="PROSITE" id="PS50053"/>
    </source>
</evidence>
<dbReference type="EMBL" id="CAFZ01000210">
    <property type="protein sequence ID" value="CCA73226.1"/>
    <property type="molecule type" value="Genomic_DNA"/>
</dbReference>
<name>G4TPI3_SERID</name>
<evidence type="ECO:0000256" key="1">
    <source>
        <dbReference type="SAM" id="MobiDB-lite"/>
    </source>
</evidence>
<proteinExistence type="predicted"/>
<dbReference type="InParanoid" id="G4TPI3"/>
<comment type="caution">
    <text evidence="3">The sequence shown here is derived from an EMBL/GenBank/DDBJ whole genome shotgun (WGS) entry which is preliminary data.</text>
</comment>
<dbReference type="Pfam" id="PF11976">
    <property type="entry name" value="Rad60-SLD"/>
    <property type="match status" value="1"/>
</dbReference>
<evidence type="ECO:0000313" key="3">
    <source>
        <dbReference type="EMBL" id="CCA73226.1"/>
    </source>
</evidence>
<dbReference type="InterPro" id="IPR022617">
    <property type="entry name" value="Rad60/SUMO-like_dom"/>
</dbReference>
<dbReference type="SUPFAM" id="SSF54236">
    <property type="entry name" value="Ubiquitin-like"/>
    <property type="match status" value="1"/>
</dbReference>
<reference evidence="3 4" key="1">
    <citation type="journal article" date="2011" name="PLoS Pathog.">
        <title>Endophytic Life Strategies Decoded by Genome and Transcriptome Analyses of the Mutualistic Root Symbiont Piriformospora indica.</title>
        <authorList>
            <person name="Zuccaro A."/>
            <person name="Lahrmann U."/>
            <person name="Guldener U."/>
            <person name="Langen G."/>
            <person name="Pfiffi S."/>
            <person name="Biedenkopf D."/>
            <person name="Wong P."/>
            <person name="Samans B."/>
            <person name="Grimm C."/>
            <person name="Basiewicz M."/>
            <person name="Murat C."/>
            <person name="Martin F."/>
            <person name="Kogel K.H."/>
        </authorList>
    </citation>
    <scope>NUCLEOTIDE SEQUENCE [LARGE SCALE GENOMIC DNA]</scope>
    <source>
        <strain evidence="3 4">DSM 11827</strain>
    </source>
</reference>
<evidence type="ECO:0000313" key="4">
    <source>
        <dbReference type="Proteomes" id="UP000007148"/>
    </source>
</evidence>
<accession>G4TPI3</accession>
<dbReference type="PANTHER" id="PTHR10562">
    <property type="entry name" value="SMALL UBIQUITIN-RELATED MODIFIER"/>
    <property type="match status" value="1"/>
</dbReference>
<keyword evidence="4" id="KW-1185">Reference proteome</keyword>
<dbReference type="OMA" id="MKIYCAR"/>
<dbReference type="OrthoDB" id="442921at2759"/>
<sequence length="113" mass="12633">MSSERDVKPNIRDGDDNAVSQDPQTPMKKPNAKINLSVTSPNGQTIKFAVKPTNTFEKLFKASAERFGVELNLVRFLYDGERLRPEQTPQDFDMTDDDQIDMQLQQTGGGTGL</sequence>
<dbReference type="eggNOG" id="KOG1769">
    <property type="taxonomic scope" value="Eukaryota"/>
</dbReference>
<dbReference type="InterPro" id="IPR000626">
    <property type="entry name" value="Ubiquitin-like_dom"/>
</dbReference>
<dbReference type="SMART" id="SM00213">
    <property type="entry name" value="UBQ"/>
    <property type="match status" value="1"/>
</dbReference>
<dbReference type="Proteomes" id="UP000007148">
    <property type="component" value="Unassembled WGS sequence"/>
</dbReference>
<organism evidence="3 4">
    <name type="scientific">Serendipita indica (strain DSM 11827)</name>
    <name type="common">Root endophyte fungus</name>
    <name type="synonym">Piriformospora indica</name>
    <dbReference type="NCBI Taxonomy" id="1109443"/>
    <lineage>
        <taxon>Eukaryota</taxon>
        <taxon>Fungi</taxon>
        <taxon>Dikarya</taxon>
        <taxon>Basidiomycota</taxon>
        <taxon>Agaricomycotina</taxon>
        <taxon>Agaricomycetes</taxon>
        <taxon>Sebacinales</taxon>
        <taxon>Serendipitaceae</taxon>
        <taxon>Serendipita</taxon>
    </lineage>
</organism>
<dbReference type="PROSITE" id="PS50053">
    <property type="entry name" value="UBIQUITIN_2"/>
    <property type="match status" value="1"/>
</dbReference>
<gene>
    <name evidence="3" type="ORF">PIIN_07181</name>
</gene>
<protein>
    <recommendedName>
        <fullName evidence="2">Ubiquitin-like domain-containing protein</fullName>
    </recommendedName>
</protein>
<feature type="compositionally biased region" description="Basic and acidic residues" evidence="1">
    <location>
        <begin position="1"/>
        <end position="15"/>
    </location>
</feature>
<dbReference type="HOGENOM" id="CLU_148322_4_4_1"/>